<comment type="subcellular location">
    <subcellularLocation>
        <location evidence="1 7">Cell membrane</location>
        <topology evidence="1 7">Multi-pass membrane protein</topology>
    </subcellularLocation>
</comment>
<keyword evidence="5 7" id="KW-1133">Transmembrane helix</keyword>
<feature type="domain" description="ABC transmembrane type-1" evidence="8">
    <location>
        <begin position="85"/>
        <end position="298"/>
    </location>
</feature>
<reference evidence="9 10" key="1">
    <citation type="submission" date="2020-08" db="EMBL/GenBank/DDBJ databases">
        <title>Sequencing the genomes of 1000 actinobacteria strains.</title>
        <authorList>
            <person name="Klenk H.-P."/>
        </authorList>
    </citation>
    <scope>NUCLEOTIDE SEQUENCE [LARGE SCALE GENOMIC DNA]</scope>
    <source>
        <strain evidence="9 10">DSM 45913</strain>
    </source>
</reference>
<dbReference type="InterPro" id="IPR000515">
    <property type="entry name" value="MetI-like"/>
</dbReference>
<evidence type="ECO:0000256" key="5">
    <source>
        <dbReference type="ARBA" id="ARBA00022989"/>
    </source>
</evidence>
<dbReference type="InterPro" id="IPR035906">
    <property type="entry name" value="MetI-like_sf"/>
</dbReference>
<dbReference type="EMBL" id="JACHJB010000002">
    <property type="protein sequence ID" value="MBB6349088.1"/>
    <property type="molecule type" value="Genomic_DNA"/>
</dbReference>
<protein>
    <submittedName>
        <fullName evidence="9">Lactose/L-arabinose transport system permease protein</fullName>
    </submittedName>
</protein>
<proteinExistence type="inferred from homology"/>
<dbReference type="InterPro" id="IPR051393">
    <property type="entry name" value="ABC_transporter_permease"/>
</dbReference>
<evidence type="ECO:0000259" key="8">
    <source>
        <dbReference type="PROSITE" id="PS50928"/>
    </source>
</evidence>
<evidence type="ECO:0000313" key="9">
    <source>
        <dbReference type="EMBL" id="MBB6349088.1"/>
    </source>
</evidence>
<dbReference type="PANTHER" id="PTHR30193">
    <property type="entry name" value="ABC TRANSPORTER PERMEASE PROTEIN"/>
    <property type="match status" value="1"/>
</dbReference>
<feature type="transmembrane region" description="Helical" evidence="7">
    <location>
        <begin position="123"/>
        <end position="144"/>
    </location>
</feature>
<dbReference type="SUPFAM" id="SSF161098">
    <property type="entry name" value="MetI-like"/>
    <property type="match status" value="1"/>
</dbReference>
<organism evidence="9 10">
    <name type="scientific">Nonomuraea muscovyensis</name>
    <dbReference type="NCBI Taxonomy" id="1124761"/>
    <lineage>
        <taxon>Bacteria</taxon>
        <taxon>Bacillati</taxon>
        <taxon>Actinomycetota</taxon>
        <taxon>Actinomycetes</taxon>
        <taxon>Streptosporangiales</taxon>
        <taxon>Streptosporangiaceae</taxon>
        <taxon>Nonomuraea</taxon>
    </lineage>
</organism>
<dbReference type="Pfam" id="PF00528">
    <property type="entry name" value="BPD_transp_1"/>
    <property type="match status" value="1"/>
</dbReference>
<dbReference type="Proteomes" id="UP000583800">
    <property type="component" value="Unassembled WGS sequence"/>
</dbReference>
<evidence type="ECO:0000256" key="4">
    <source>
        <dbReference type="ARBA" id="ARBA00022692"/>
    </source>
</evidence>
<dbReference type="PROSITE" id="PS50928">
    <property type="entry name" value="ABC_TM1"/>
    <property type="match status" value="1"/>
</dbReference>
<feature type="transmembrane region" description="Helical" evidence="7">
    <location>
        <begin position="90"/>
        <end position="111"/>
    </location>
</feature>
<keyword evidence="2 7" id="KW-0813">Transport</keyword>
<dbReference type="AlphaFoldDB" id="A0A7X0C6J4"/>
<feature type="transmembrane region" description="Helical" evidence="7">
    <location>
        <begin position="225"/>
        <end position="245"/>
    </location>
</feature>
<dbReference type="RefSeq" id="WP_185086717.1">
    <property type="nucleotide sequence ID" value="NZ_JACHJB010000002.1"/>
</dbReference>
<sequence length="306" mass="33243">MTVLTQRAGAPPAKRALTRRGRPAGTIAPYLFVAPALLLFAAFKLYPIAWSFWLSLFRTDGALQTFAGAANYRRLVADPLFWTALGNTGIILLVQVPLMLALAMGLAVALNSPLLRFKGFIRLGFFMPMVTGLVAYGLLFAILLNPQSGLVNWALGLAGVDPVPWLTDGLWAKIAVGLALTWHYTGYNAVIYLARLQALPKDHYDAAAVDGAGAWHRFRHVTLPGLRPVMLLTLVMSTIGTLQLFDEPYVMTGGGPDNNTMTLGLYLYANGFRYFDFGYASAIAYALAVIIGILGVVQFKFLGDKP</sequence>
<dbReference type="Gene3D" id="1.10.3720.10">
    <property type="entry name" value="MetI-like"/>
    <property type="match status" value="1"/>
</dbReference>
<feature type="transmembrane region" description="Helical" evidence="7">
    <location>
        <begin position="170"/>
        <end position="194"/>
    </location>
</feature>
<evidence type="ECO:0000256" key="2">
    <source>
        <dbReference type="ARBA" id="ARBA00022448"/>
    </source>
</evidence>
<dbReference type="CDD" id="cd06261">
    <property type="entry name" value="TM_PBP2"/>
    <property type="match status" value="1"/>
</dbReference>
<gene>
    <name evidence="9" type="ORF">FHU36_005633</name>
</gene>
<evidence type="ECO:0000313" key="10">
    <source>
        <dbReference type="Proteomes" id="UP000583800"/>
    </source>
</evidence>
<keyword evidence="10" id="KW-1185">Reference proteome</keyword>
<keyword evidence="3" id="KW-1003">Cell membrane</keyword>
<evidence type="ECO:0000256" key="7">
    <source>
        <dbReference type="RuleBase" id="RU363032"/>
    </source>
</evidence>
<dbReference type="GO" id="GO:0005886">
    <property type="term" value="C:plasma membrane"/>
    <property type="evidence" value="ECO:0007669"/>
    <property type="project" value="UniProtKB-SubCell"/>
</dbReference>
<evidence type="ECO:0000256" key="3">
    <source>
        <dbReference type="ARBA" id="ARBA00022475"/>
    </source>
</evidence>
<keyword evidence="6 7" id="KW-0472">Membrane</keyword>
<name>A0A7X0C6J4_9ACTN</name>
<accession>A0A7X0C6J4</accession>
<keyword evidence="4 7" id="KW-0812">Transmembrane</keyword>
<feature type="transmembrane region" description="Helical" evidence="7">
    <location>
        <begin position="27"/>
        <end position="49"/>
    </location>
</feature>
<comment type="caution">
    <text evidence="9">The sequence shown here is derived from an EMBL/GenBank/DDBJ whole genome shotgun (WGS) entry which is preliminary data.</text>
</comment>
<comment type="similarity">
    <text evidence="7">Belongs to the binding-protein-dependent transport system permease family.</text>
</comment>
<evidence type="ECO:0000256" key="1">
    <source>
        <dbReference type="ARBA" id="ARBA00004651"/>
    </source>
</evidence>
<dbReference type="GO" id="GO:0055085">
    <property type="term" value="P:transmembrane transport"/>
    <property type="evidence" value="ECO:0007669"/>
    <property type="project" value="InterPro"/>
</dbReference>
<evidence type="ECO:0000256" key="6">
    <source>
        <dbReference type="ARBA" id="ARBA00023136"/>
    </source>
</evidence>
<feature type="transmembrane region" description="Helical" evidence="7">
    <location>
        <begin position="277"/>
        <end position="297"/>
    </location>
</feature>
<dbReference type="PANTHER" id="PTHR30193:SF37">
    <property type="entry name" value="INNER MEMBRANE ABC TRANSPORTER PERMEASE PROTEIN YCJO"/>
    <property type="match status" value="1"/>
</dbReference>